<keyword evidence="3" id="KW-0645">Protease</keyword>
<evidence type="ECO:0000259" key="2">
    <source>
        <dbReference type="Pfam" id="PF02517"/>
    </source>
</evidence>
<dbReference type="RefSeq" id="WP_217068712.1">
    <property type="nucleotide sequence ID" value="NZ_JAHQCS010000171.1"/>
</dbReference>
<evidence type="ECO:0000313" key="3">
    <source>
        <dbReference type="EMBL" id="MBU9714277.1"/>
    </source>
</evidence>
<keyword evidence="1" id="KW-0812">Transmembrane</keyword>
<feature type="transmembrane region" description="Helical" evidence="1">
    <location>
        <begin position="167"/>
        <end position="188"/>
    </location>
</feature>
<dbReference type="Pfam" id="PF02517">
    <property type="entry name" value="Rce1-like"/>
    <property type="match status" value="1"/>
</dbReference>
<evidence type="ECO:0000313" key="4">
    <source>
        <dbReference type="Proteomes" id="UP000784880"/>
    </source>
</evidence>
<comment type="caution">
    <text evidence="3">The sequence shown here is derived from an EMBL/GenBank/DDBJ whole genome shotgun (WGS) entry which is preliminary data.</text>
</comment>
<name>A0ABS6JN60_9BACI</name>
<accession>A0ABS6JN60</accession>
<feature type="transmembrane region" description="Helical" evidence="1">
    <location>
        <begin position="56"/>
        <end position="77"/>
    </location>
</feature>
<keyword evidence="3" id="KW-0378">Hydrolase</keyword>
<keyword evidence="4" id="KW-1185">Reference proteome</keyword>
<dbReference type="EMBL" id="JAHQCS010000171">
    <property type="protein sequence ID" value="MBU9714277.1"/>
    <property type="molecule type" value="Genomic_DNA"/>
</dbReference>
<feature type="transmembrane region" description="Helical" evidence="1">
    <location>
        <begin position="21"/>
        <end position="44"/>
    </location>
</feature>
<evidence type="ECO:0000256" key="1">
    <source>
        <dbReference type="SAM" id="Phobius"/>
    </source>
</evidence>
<protein>
    <submittedName>
        <fullName evidence="3">CPBP family intramembrane metalloprotease</fullName>
    </submittedName>
</protein>
<keyword evidence="1" id="KW-1133">Transmembrane helix</keyword>
<dbReference type="Proteomes" id="UP000784880">
    <property type="component" value="Unassembled WGS sequence"/>
</dbReference>
<sequence length="195" mass="22441">MQKQGELIKQLTDRELLLNLYITQLIILLLSLMLSRILFDSWFYPFQLIKWDSKDILIGFIAGVFVVILEIIAARVLPKHWFDDGGINERVFGNRSVLHIIILSTVVAVSEEILFRGVLQTYFGLIPAAIVFTVIHFRYLRKPFLLIVTVCLSFFIGYLYLYTGNLLTVIMCHLIIDMLLGLAIRFNFLNGGIKD</sequence>
<gene>
    <name evidence="3" type="ORF">KS419_21285</name>
</gene>
<dbReference type="GO" id="GO:0008237">
    <property type="term" value="F:metallopeptidase activity"/>
    <property type="evidence" value="ECO:0007669"/>
    <property type="project" value="UniProtKB-KW"/>
</dbReference>
<feature type="transmembrane region" description="Helical" evidence="1">
    <location>
        <begin position="121"/>
        <end position="137"/>
    </location>
</feature>
<organism evidence="3 4">
    <name type="scientific">Evansella tamaricis</name>
    <dbReference type="NCBI Taxonomy" id="2069301"/>
    <lineage>
        <taxon>Bacteria</taxon>
        <taxon>Bacillati</taxon>
        <taxon>Bacillota</taxon>
        <taxon>Bacilli</taxon>
        <taxon>Bacillales</taxon>
        <taxon>Bacillaceae</taxon>
        <taxon>Evansella</taxon>
    </lineage>
</organism>
<keyword evidence="3" id="KW-0482">Metalloprotease</keyword>
<dbReference type="InterPro" id="IPR003675">
    <property type="entry name" value="Rce1/LyrA-like_dom"/>
</dbReference>
<feature type="transmembrane region" description="Helical" evidence="1">
    <location>
        <begin position="97"/>
        <end position="115"/>
    </location>
</feature>
<reference evidence="3 4" key="1">
    <citation type="submission" date="2021-06" db="EMBL/GenBank/DDBJ databases">
        <title>Bacillus sp. RD4P76, an endophyte from a halophyte.</title>
        <authorList>
            <person name="Sun J.-Q."/>
        </authorList>
    </citation>
    <scope>NUCLEOTIDE SEQUENCE [LARGE SCALE GENOMIC DNA]</scope>
    <source>
        <strain evidence="3 4">CGMCC 1.15917</strain>
    </source>
</reference>
<feature type="domain" description="CAAX prenyl protease 2/Lysostaphin resistance protein A-like" evidence="2">
    <location>
        <begin position="96"/>
        <end position="178"/>
    </location>
</feature>
<proteinExistence type="predicted"/>
<feature type="transmembrane region" description="Helical" evidence="1">
    <location>
        <begin position="144"/>
        <end position="161"/>
    </location>
</feature>
<keyword evidence="1" id="KW-0472">Membrane</keyword>